<organism evidence="1">
    <name type="scientific">Salvia splendens</name>
    <name type="common">Scarlet sage</name>
    <dbReference type="NCBI Taxonomy" id="180675"/>
    <lineage>
        <taxon>Eukaryota</taxon>
        <taxon>Viridiplantae</taxon>
        <taxon>Streptophyta</taxon>
        <taxon>Embryophyta</taxon>
        <taxon>Tracheophyta</taxon>
        <taxon>Spermatophyta</taxon>
        <taxon>Magnoliopsida</taxon>
        <taxon>eudicotyledons</taxon>
        <taxon>Gunneridae</taxon>
        <taxon>Pentapetalae</taxon>
        <taxon>asterids</taxon>
        <taxon>lamiids</taxon>
        <taxon>Lamiales</taxon>
        <taxon>Lamiaceae</taxon>
        <taxon>Nepetoideae</taxon>
        <taxon>Mentheae</taxon>
        <taxon>Salviinae</taxon>
        <taxon>Salvia</taxon>
        <taxon>Salvia subgen. Calosphace</taxon>
        <taxon>core Calosphace</taxon>
    </lineage>
</organism>
<accession>A0A8X8VUJ2</accession>
<evidence type="ECO:0000313" key="1">
    <source>
        <dbReference type="EMBL" id="KAG6382610.1"/>
    </source>
</evidence>
<proteinExistence type="predicted"/>
<name>A0A8X8VUJ2_SALSN</name>
<reference evidence="1" key="1">
    <citation type="submission" date="2018-01" db="EMBL/GenBank/DDBJ databases">
        <authorList>
            <person name="Mao J.F."/>
        </authorList>
    </citation>
    <scope>NUCLEOTIDE SEQUENCE</scope>
    <source>
        <strain evidence="1">Huo1</strain>
        <tissue evidence="1">Leaf</tissue>
    </source>
</reference>
<dbReference type="Proteomes" id="UP000298416">
    <property type="component" value="Unassembled WGS sequence"/>
</dbReference>
<comment type="caution">
    <text evidence="1">The sequence shown here is derived from an EMBL/GenBank/DDBJ whole genome shotgun (WGS) entry which is preliminary data.</text>
</comment>
<keyword evidence="2" id="KW-1185">Reference proteome</keyword>
<reference evidence="1" key="2">
    <citation type="submission" date="2020-08" db="EMBL/GenBank/DDBJ databases">
        <title>Plant Genome Project.</title>
        <authorList>
            <person name="Zhang R.-G."/>
        </authorList>
    </citation>
    <scope>NUCLEOTIDE SEQUENCE</scope>
    <source>
        <strain evidence="1">Huo1</strain>
        <tissue evidence="1">Leaf</tissue>
    </source>
</reference>
<dbReference type="EMBL" id="PNBA02000995">
    <property type="protein sequence ID" value="KAG6382610.1"/>
    <property type="molecule type" value="Genomic_DNA"/>
</dbReference>
<dbReference type="AlphaFoldDB" id="A0A8X8VUJ2"/>
<sequence length="101" mass="11646">MRPIEILSKPWASAAAGMVRPEKAWSCSCSTSFSESGDDTTTVLERWVRDLWGLQPSWWMFPMIGNGYGPGGRFWRRRNWDLARIDTITAIKSERAMFLLF</sequence>
<evidence type="ECO:0000313" key="2">
    <source>
        <dbReference type="Proteomes" id="UP000298416"/>
    </source>
</evidence>
<gene>
    <name evidence="1" type="ORF">SASPL_157708</name>
</gene>
<protein>
    <submittedName>
        <fullName evidence="1">Uncharacterized protein</fullName>
    </submittedName>
</protein>